<accession>A0A1F7TME5</accession>
<comment type="similarity">
    <text evidence="5 6">Belongs to the FtsA/MreB family.</text>
</comment>
<comment type="subunit">
    <text evidence="5">Self-interacts. Interacts with FtsZ.</text>
</comment>
<proteinExistence type="inferred from homology"/>
<keyword evidence="2 5" id="KW-0132">Cell division</keyword>
<dbReference type="PANTHER" id="PTHR32432">
    <property type="entry name" value="CELL DIVISION PROTEIN FTSA-RELATED"/>
    <property type="match status" value="1"/>
</dbReference>
<dbReference type="PIRSF" id="PIRSF003101">
    <property type="entry name" value="FtsA"/>
    <property type="match status" value="1"/>
</dbReference>
<dbReference type="STRING" id="1802385.A2856_03690"/>
<reference evidence="8 9" key="1">
    <citation type="journal article" date="2016" name="Nat. Commun.">
        <title>Thousands of microbial genomes shed light on interconnected biogeochemical processes in an aquifer system.</title>
        <authorList>
            <person name="Anantharaman K."/>
            <person name="Brown C.T."/>
            <person name="Hug L.A."/>
            <person name="Sharon I."/>
            <person name="Castelle C.J."/>
            <person name="Probst A.J."/>
            <person name="Thomas B.C."/>
            <person name="Singh A."/>
            <person name="Wilkins M.J."/>
            <person name="Karaoz U."/>
            <person name="Brodie E.L."/>
            <person name="Williams K.H."/>
            <person name="Hubbard S.S."/>
            <person name="Banfield J.F."/>
        </authorList>
    </citation>
    <scope>NUCLEOTIDE SEQUENCE [LARGE SCALE GENOMIC DNA]</scope>
</reference>
<dbReference type="InterPro" id="IPR003494">
    <property type="entry name" value="SHS2_FtsA"/>
</dbReference>
<comment type="subcellular location">
    <subcellularLocation>
        <location evidence="5">Cell membrane</location>
        <topology evidence="5">Peripheral membrane protein</topology>
        <orientation evidence="5">Cytoplasmic side</orientation>
    </subcellularLocation>
    <text evidence="5">Localizes to the Z ring in an FtsZ-dependent manner. Targeted to the membrane through a conserved C-terminal amphipathic helix.</text>
</comment>
<sequence>MADEIYAGLDIGSNAVRVAVGKPVPAQGGKDQMHIIGAVEVPSSGISKGTVTNLEEAVSSVSRALEQAERVTGVPLSGAWVGISGSHIIPQESRGVIGVARGDGEIKDEDVERAIEAARTVATPTNYEIIHVIPKSFIVDGQRGIKDPVGMNGIRLEVDALIIEGLTSQIRTLTKCVYRTGLDIEDLVFSILATAEAAVTDRQRELGVCVINIGASTTSLALFEEGDVRHTAVLPVGGDHVTSDIAIGLRTSIEVAEQVKLRYGTCVSDHVNKKEEIDLSDLGAPEAEIVSRRFVAEIAEARVQELYEMVDRELSKADRSGMLPSGVVLTGGACKLPGMLEMAKAGLRLPASIGTPIGVSSVIDRTGDPAFTTAIGLVLWGHNVRGTDAGGGFGNIFKKMKGVDKLGSVFKKMFGSLKP</sequence>
<dbReference type="Gene3D" id="3.30.420.40">
    <property type="match status" value="1"/>
</dbReference>
<evidence type="ECO:0000259" key="7">
    <source>
        <dbReference type="SMART" id="SM00842"/>
    </source>
</evidence>
<dbReference type="Gene3D" id="3.30.1490.110">
    <property type="match status" value="1"/>
</dbReference>
<dbReference type="GO" id="GO:0009898">
    <property type="term" value="C:cytoplasmic side of plasma membrane"/>
    <property type="evidence" value="ECO:0007669"/>
    <property type="project" value="UniProtKB-UniRule"/>
</dbReference>
<dbReference type="Pfam" id="PF14450">
    <property type="entry name" value="FtsA"/>
    <property type="match status" value="1"/>
</dbReference>
<comment type="function">
    <text evidence="5 6">Cell division protein that is involved in the assembly of the Z ring. May serve as a membrane anchor for the Z ring.</text>
</comment>
<dbReference type="EMBL" id="MGDT01000003">
    <property type="protein sequence ID" value="OGL67142.1"/>
    <property type="molecule type" value="Genomic_DNA"/>
</dbReference>
<dbReference type="AlphaFoldDB" id="A0A1F7TME5"/>
<name>A0A1F7TME5_9BACT</name>
<keyword evidence="3 5" id="KW-0472">Membrane</keyword>
<dbReference type="SMART" id="SM00842">
    <property type="entry name" value="FtsA"/>
    <property type="match status" value="1"/>
</dbReference>
<evidence type="ECO:0000256" key="3">
    <source>
        <dbReference type="ARBA" id="ARBA00023136"/>
    </source>
</evidence>
<evidence type="ECO:0000256" key="2">
    <source>
        <dbReference type="ARBA" id="ARBA00022618"/>
    </source>
</evidence>
<dbReference type="InterPro" id="IPR050696">
    <property type="entry name" value="FtsA/MreB"/>
</dbReference>
<evidence type="ECO:0000256" key="5">
    <source>
        <dbReference type="HAMAP-Rule" id="MF_02033"/>
    </source>
</evidence>
<protein>
    <recommendedName>
        <fullName evidence="5 6">Cell division protein FtsA</fullName>
    </recommendedName>
</protein>
<dbReference type="InterPro" id="IPR043129">
    <property type="entry name" value="ATPase_NBD"/>
</dbReference>
<dbReference type="CDD" id="cd24048">
    <property type="entry name" value="ASKHA_NBD_FtsA"/>
    <property type="match status" value="1"/>
</dbReference>
<evidence type="ECO:0000256" key="4">
    <source>
        <dbReference type="ARBA" id="ARBA00023306"/>
    </source>
</evidence>
<dbReference type="PANTHER" id="PTHR32432:SF4">
    <property type="entry name" value="CELL DIVISION PROTEIN FTSA"/>
    <property type="match status" value="1"/>
</dbReference>
<dbReference type="Proteomes" id="UP000177885">
    <property type="component" value="Unassembled WGS sequence"/>
</dbReference>
<keyword evidence="1 5" id="KW-1003">Cell membrane</keyword>
<keyword evidence="4 5" id="KW-0131">Cell cycle</keyword>
<dbReference type="SUPFAM" id="SSF53067">
    <property type="entry name" value="Actin-like ATPase domain"/>
    <property type="match status" value="2"/>
</dbReference>
<dbReference type="HAMAP" id="MF_02033">
    <property type="entry name" value="FtsA"/>
    <property type="match status" value="1"/>
</dbReference>
<evidence type="ECO:0000313" key="9">
    <source>
        <dbReference type="Proteomes" id="UP000177885"/>
    </source>
</evidence>
<feature type="domain" description="SHS2" evidence="7">
    <location>
        <begin position="6"/>
        <end position="198"/>
    </location>
</feature>
<dbReference type="NCBIfam" id="TIGR01174">
    <property type="entry name" value="ftsA"/>
    <property type="match status" value="1"/>
</dbReference>
<dbReference type="InterPro" id="IPR020823">
    <property type="entry name" value="Cell_div_FtsA"/>
</dbReference>
<comment type="caution">
    <text evidence="8">The sequence shown here is derived from an EMBL/GenBank/DDBJ whole genome shotgun (WGS) entry which is preliminary data.</text>
</comment>
<evidence type="ECO:0000256" key="1">
    <source>
        <dbReference type="ARBA" id="ARBA00022475"/>
    </source>
</evidence>
<dbReference type="Pfam" id="PF02491">
    <property type="entry name" value="SHS2_FTSA"/>
    <property type="match status" value="1"/>
</dbReference>
<dbReference type="GO" id="GO:0043093">
    <property type="term" value="P:FtsZ-dependent cytokinesis"/>
    <property type="evidence" value="ECO:0007669"/>
    <property type="project" value="UniProtKB-UniRule"/>
</dbReference>
<evidence type="ECO:0000313" key="8">
    <source>
        <dbReference type="EMBL" id="OGL67142.1"/>
    </source>
</evidence>
<dbReference type="GO" id="GO:0032153">
    <property type="term" value="C:cell division site"/>
    <property type="evidence" value="ECO:0007669"/>
    <property type="project" value="UniProtKB-UniRule"/>
</dbReference>
<gene>
    <name evidence="5" type="primary">ftsA</name>
    <name evidence="8" type="ORF">A2856_03690</name>
</gene>
<evidence type="ECO:0000256" key="6">
    <source>
        <dbReference type="PIRNR" id="PIRNR003101"/>
    </source>
</evidence>
<organism evidence="8 9">
    <name type="scientific">Candidatus Uhrbacteria bacterium RIFCSPHIGHO2_01_FULL_63_20</name>
    <dbReference type="NCBI Taxonomy" id="1802385"/>
    <lineage>
        <taxon>Bacteria</taxon>
        <taxon>Candidatus Uhriibacteriota</taxon>
    </lineage>
</organism>